<comment type="cofactor">
    <cofactor evidence="1">
        <name>Ca(2+)</name>
        <dbReference type="ChEBI" id="CHEBI:29108"/>
    </cofactor>
</comment>
<dbReference type="PANTHER" id="PTHR40088:SF1">
    <property type="entry name" value="PECTATE LYASE PEL9"/>
    <property type="match status" value="1"/>
</dbReference>
<dbReference type="GO" id="GO:0030248">
    <property type="term" value="F:cellulose binding"/>
    <property type="evidence" value="ECO:0007669"/>
    <property type="project" value="InterPro"/>
</dbReference>
<dbReference type="PANTHER" id="PTHR40088">
    <property type="entry name" value="PECTATE LYASE (EUROFUNG)"/>
    <property type="match status" value="1"/>
</dbReference>
<dbReference type="GO" id="GO:0005975">
    <property type="term" value="P:carbohydrate metabolic process"/>
    <property type="evidence" value="ECO:0007669"/>
    <property type="project" value="InterPro"/>
</dbReference>
<dbReference type="RefSeq" id="WP_119670892.1">
    <property type="nucleotide sequence ID" value="NZ_QXED01000010.1"/>
</dbReference>
<evidence type="ECO:0000256" key="7">
    <source>
        <dbReference type="ARBA" id="ARBA00023239"/>
    </source>
</evidence>
<dbReference type="SUPFAM" id="SSF51126">
    <property type="entry name" value="Pectin lyase-like"/>
    <property type="match status" value="1"/>
</dbReference>
<dbReference type="SUPFAM" id="SSF49384">
    <property type="entry name" value="Carbohydrate-binding domain"/>
    <property type="match status" value="2"/>
</dbReference>
<dbReference type="InterPro" id="IPR001956">
    <property type="entry name" value="CBM3"/>
</dbReference>
<dbReference type="EMBL" id="QXED01000010">
    <property type="protein sequence ID" value="RIV18654.1"/>
    <property type="molecule type" value="Genomic_DNA"/>
</dbReference>
<dbReference type="GO" id="GO:0005576">
    <property type="term" value="C:extracellular region"/>
    <property type="evidence" value="ECO:0007669"/>
    <property type="project" value="UniProtKB-SubCell"/>
</dbReference>
<evidence type="ECO:0000259" key="10">
    <source>
        <dbReference type="PROSITE" id="PS51172"/>
    </source>
</evidence>
<dbReference type="SMART" id="SM00710">
    <property type="entry name" value="PbH1"/>
    <property type="match status" value="6"/>
</dbReference>
<evidence type="ECO:0000256" key="3">
    <source>
        <dbReference type="ARBA" id="ARBA00022525"/>
    </source>
</evidence>
<evidence type="ECO:0000256" key="1">
    <source>
        <dbReference type="ARBA" id="ARBA00001913"/>
    </source>
</evidence>
<dbReference type="AlphaFoldDB" id="A0A418LZJ4"/>
<gene>
    <name evidence="11" type="ORF">DYU11_27160</name>
</gene>
<dbReference type="InterPro" id="IPR008965">
    <property type="entry name" value="CBM2/CBM3_carb-bd_dom_sf"/>
</dbReference>
<evidence type="ECO:0000256" key="2">
    <source>
        <dbReference type="ARBA" id="ARBA00004613"/>
    </source>
</evidence>
<organism evidence="11 12">
    <name type="scientific">Fibrisoma montanum</name>
    <dbReference type="NCBI Taxonomy" id="2305895"/>
    <lineage>
        <taxon>Bacteria</taxon>
        <taxon>Pseudomonadati</taxon>
        <taxon>Bacteroidota</taxon>
        <taxon>Cytophagia</taxon>
        <taxon>Cytophagales</taxon>
        <taxon>Spirosomataceae</taxon>
        <taxon>Fibrisoma</taxon>
    </lineage>
</organism>
<dbReference type="InterPro" id="IPR006626">
    <property type="entry name" value="PbH1"/>
</dbReference>
<dbReference type="InterPro" id="IPR059226">
    <property type="entry name" value="Choice_anch_Q_dom"/>
</dbReference>
<comment type="caution">
    <text evidence="11">The sequence shown here is derived from an EMBL/GenBank/DDBJ whole genome shotgun (WGS) entry which is preliminary data.</text>
</comment>
<dbReference type="Pfam" id="PF17957">
    <property type="entry name" value="Big_7"/>
    <property type="match status" value="1"/>
</dbReference>
<evidence type="ECO:0000313" key="12">
    <source>
        <dbReference type="Proteomes" id="UP000283523"/>
    </source>
</evidence>
<name>A0A418LZJ4_9BACT</name>
<dbReference type="Gene3D" id="2.160.20.10">
    <property type="entry name" value="Single-stranded right-handed beta-helix, Pectin lyase-like"/>
    <property type="match status" value="1"/>
</dbReference>
<evidence type="ECO:0000256" key="5">
    <source>
        <dbReference type="ARBA" id="ARBA00022729"/>
    </source>
</evidence>
<evidence type="ECO:0000256" key="8">
    <source>
        <dbReference type="ARBA" id="ARBA00038263"/>
    </source>
</evidence>
<dbReference type="Gene3D" id="2.60.40.10">
    <property type="entry name" value="Immunoglobulins"/>
    <property type="match status" value="2"/>
</dbReference>
<dbReference type="InterPro" id="IPR013783">
    <property type="entry name" value="Ig-like_fold"/>
</dbReference>
<keyword evidence="6" id="KW-0106">Calcium</keyword>
<evidence type="ECO:0000313" key="11">
    <source>
        <dbReference type="EMBL" id="RIV18654.1"/>
    </source>
</evidence>
<dbReference type="Pfam" id="PF13229">
    <property type="entry name" value="Beta_helix"/>
    <property type="match status" value="1"/>
</dbReference>
<comment type="similarity">
    <text evidence="8">Belongs to the polysaccharide lyase 9 family.</text>
</comment>
<keyword evidence="5" id="KW-0732">Signal</keyword>
<feature type="domain" description="Ig-like" evidence="9">
    <location>
        <begin position="587"/>
        <end position="670"/>
    </location>
</feature>
<dbReference type="OrthoDB" id="602637at2"/>
<evidence type="ECO:0000256" key="6">
    <source>
        <dbReference type="ARBA" id="ARBA00022837"/>
    </source>
</evidence>
<dbReference type="InterPro" id="IPR011050">
    <property type="entry name" value="Pectin_lyase_fold/virulence"/>
</dbReference>
<keyword evidence="12" id="KW-1185">Reference proteome</keyword>
<dbReference type="InterPro" id="IPR012334">
    <property type="entry name" value="Pectin_lyas_fold"/>
</dbReference>
<feature type="domain" description="CBM3" evidence="10">
    <location>
        <begin position="984"/>
        <end position="1134"/>
    </location>
</feature>
<dbReference type="GO" id="GO:0016837">
    <property type="term" value="F:carbon-oxygen lyase activity, acting on polysaccharides"/>
    <property type="evidence" value="ECO:0007669"/>
    <property type="project" value="TreeGrafter"/>
</dbReference>
<dbReference type="InterPro" id="IPR036179">
    <property type="entry name" value="Ig-like_dom_sf"/>
</dbReference>
<reference evidence="11 12" key="1">
    <citation type="submission" date="2018-08" db="EMBL/GenBank/DDBJ databases">
        <title>Fibrisoma montanum sp. nov., isolated from Danxia mountain soil.</title>
        <authorList>
            <person name="Huang Y."/>
        </authorList>
    </citation>
    <scope>NUCLEOTIDE SEQUENCE [LARGE SCALE GENOMIC DNA]</scope>
    <source>
        <strain evidence="11 12">HYT19</strain>
    </source>
</reference>
<feature type="domain" description="CBM3" evidence="10">
    <location>
        <begin position="827"/>
        <end position="980"/>
    </location>
</feature>
<dbReference type="Gene3D" id="2.60.40.710">
    <property type="entry name" value="Endoglucanase-like"/>
    <property type="match status" value="2"/>
</dbReference>
<dbReference type="InterPro" id="IPR039448">
    <property type="entry name" value="Beta_helix"/>
</dbReference>
<comment type="subcellular location">
    <subcellularLocation>
        <location evidence="2">Secreted</location>
    </subcellularLocation>
</comment>
<dbReference type="SUPFAM" id="SSF48726">
    <property type="entry name" value="Immunoglobulin"/>
    <property type="match status" value="1"/>
</dbReference>
<evidence type="ECO:0000259" key="9">
    <source>
        <dbReference type="PROSITE" id="PS50835"/>
    </source>
</evidence>
<dbReference type="InterPro" id="IPR052052">
    <property type="entry name" value="Polysaccharide_Lyase_9"/>
</dbReference>
<proteinExistence type="inferred from homology"/>
<protein>
    <recommendedName>
        <fullName evidence="13">T9SS C-terminal target domain-containing protein</fullName>
    </recommendedName>
</protein>
<dbReference type="InterPro" id="IPR022441">
    <property type="entry name" value="Para_beta_helix_rpt-2"/>
</dbReference>
<dbReference type="SMART" id="SM01067">
    <property type="entry name" value="CBM_3"/>
    <property type="match status" value="2"/>
</dbReference>
<dbReference type="NCBIfam" id="NF041518">
    <property type="entry name" value="choice_anch_Q"/>
    <property type="match status" value="1"/>
</dbReference>
<accession>A0A418LZJ4</accession>
<keyword evidence="4" id="KW-0479">Metal-binding</keyword>
<dbReference type="PROSITE" id="PS50835">
    <property type="entry name" value="IG_LIKE"/>
    <property type="match status" value="1"/>
</dbReference>
<dbReference type="PROSITE" id="PS51172">
    <property type="entry name" value="CBM3"/>
    <property type="match status" value="2"/>
</dbReference>
<keyword evidence="7" id="KW-0456">Lyase</keyword>
<dbReference type="InterPro" id="IPR036966">
    <property type="entry name" value="CBM3_sf"/>
</dbReference>
<keyword evidence="3" id="KW-0964">Secreted</keyword>
<dbReference type="Pfam" id="PF00942">
    <property type="entry name" value="CBM_3"/>
    <property type="match status" value="2"/>
</dbReference>
<evidence type="ECO:0000256" key="4">
    <source>
        <dbReference type="ARBA" id="ARBA00022723"/>
    </source>
</evidence>
<evidence type="ECO:0008006" key="13">
    <source>
        <dbReference type="Google" id="ProtNLM"/>
    </source>
</evidence>
<dbReference type="NCBIfam" id="TIGR03804">
    <property type="entry name" value="para_beta_helix"/>
    <property type="match status" value="1"/>
</dbReference>
<sequence>MTTSPSSSPITPRTTVSYLTTCQLPAILYKTLLIAFVLVYGLSTCTQAQSLSVSMNYPAFRSSFITGSQVNIQATATAPAGETVAKVEFFLATFATGPKTTTKLGEDLTAPFSYTWTIPEGQISYNELSVKVTSSTGATAVQGGTGYIRVDVYAPNHNGGKKYYVQASAPATNTAGTLAAPFNTIQKAVDVTTPGDSVFVMAGTYTNTGTSDVALIRRTGTADHWIVYTNYQNDKPKLSFTGWQGFNLVPGAAYIKIQGFEIEGNNRNVTLAEAQQQPGACEGPNPTAISSALPKFNGNGISVSGRTGGNFRPHHIVLADNIVHDCGGGGISVIESDYITIENNTVYNTSWYTIFGTSGISVLNSWNYDTNSGAPRFIIRNNRCYGNRLFIKWNNNGLCKITDGNGIILDNNNDRFGANPLGAYSGKFLIENNLIYLNGGRGINLNYTNNVTLLNNTSYQNAASPDIESDFTMRYSDNTRFYNNIFYGRADKPLTLVVNSLNLQQDNNLSFGGTGEISYFTGGQNKTGLNPQFVDASTGDFQLASTSPAINAGSSTPGQFTAKDILGTARPQGSGTDIGAYEFQGMPILITQQPASSSAVCTGASVSASLSADGAVQSYQWYKDGSVLTGVASATTATLSLTHVTASDQGTYYVVITGFNSLTSTAFNLTVNAPPTVGLSASGTISCLTPTITLSATAGSNLTYTFSTGATQLDNGNTATVSQAGTYSVLVTSADGCTASASVDVSGNLTTPDAPAVSSVTATQGTGNVTLVVSNCSGMVNWNGTDGSSSMVVSTSAVGEFVYSVTCKVGVCVSPATSVTVSVRALPASLRVHHRDADNNQLANNMIRPYLNLYNEGSNSIPYGEITVRYWLTVENFSPLTNLTVYWSQLGTNKVSMKYVPLAQPRQGALGYVEYSFDASAGTLAGGSSSGEIQTGVGKQNWTNFAESDDYSFASNGSYTPNDRITIYRNGTLVGGIEPALIPAVTTLRVYSENKNGNSNTNQISTHLKVTNEGNVAVDYSQLTVRYWFSSEGDNPLVYTLDYAELGNNNIRSRFVRENRAGTDTYLELSFGPALSQLNPLSSTGIIQQRINKNDWSNFNQVNDHSYKPAGVLSENTKITAYLNGSLVYGQEPASAGARIGNDEFASAMQATVLGNPLPGGSETVEVEVRGVEGQSLWVSLTDVQGRLLSRHQVETASTVERCRLPITQQQTGIFLVQVRTEREKQTIKVLK</sequence>
<dbReference type="Proteomes" id="UP000283523">
    <property type="component" value="Unassembled WGS sequence"/>
</dbReference>
<dbReference type="InterPro" id="IPR007110">
    <property type="entry name" value="Ig-like_dom"/>
</dbReference>
<dbReference type="GO" id="GO:0046872">
    <property type="term" value="F:metal ion binding"/>
    <property type="evidence" value="ECO:0007669"/>
    <property type="project" value="UniProtKB-KW"/>
</dbReference>